<proteinExistence type="predicted"/>
<dbReference type="AlphaFoldDB" id="A0A0K2S3Y8"/>
<organism evidence="2">
    <name type="scientific">Citrobacter freundii</name>
    <dbReference type="NCBI Taxonomy" id="546"/>
    <lineage>
        <taxon>Bacteria</taxon>
        <taxon>Pseudomonadati</taxon>
        <taxon>Pseudomonadota</taxon>
        <taxon>Gammaproteobacteria</taxon>
        <taxon>Enterobacterales</taxon>
        <taxon>Enterobacteriaceae</taxon>
        <taxon>Citrobacter</taxon>
        <taxon>Citrobacter freundii complex</taxon>
    </lineage>
</organism>
<dbReference type="EMBL" id="AP014939">
    <property type="protein sequence ID" value="BAS21748.1"/>
    <property type="molecule type" value="Genomic_DNA"/>
</dbReference>
<dbReference type="RefSeq" id="WP_071681566.1">
    <property type="nucleotide sequence ID" value="NZ_AP014939.1"/>
</dbReference>
<feature type="compositionally biased region" description="Basic and acidic residues" evidence="1">
    <location>
        <begin position="78"/>
        <end position="90"/>
    </location>
</feature>
<sequence length="97" mass="10862">MAGSKWDGKISNLNISEQGFPELYRELSQMQHKARSDRLRALALLGLYSLRFSGNIGSFGQPSSEHQIAKSQPEQLQVEDKLDSKRDQLKGKLMGSV</sequence>
<feature type="region of interest" description="Disordered" evidence="1">
    <location>
        <begin position="61"/>
        <end position="97"/>
    </location>
</feature>
<geneLocation type="plasmid" evidence="2">
    <name>pKHM-1</name>
</geneLocation>
<evidence type="ECO:0000256" key="1">
    <source>
        <dbReference type="SAM" id="MobiDB-lite"/>
    </source>
</evidence>
<evidence type="ECO:0000313" key="2">
    <source>
        <dbReference type="EMBL" id="BAS21748.1"/>
    </source>
</evidence>
<keyword evidence="2" id="KW-0614">Plasmid</keyword>
<name>A0A0K2S3Y8_CITFR</name>
<protein>
    <submittedName>
        <fullName evidence="2">Uncharacterized protein</fullName>
    </submittedName>
</protein>
<accession>A0A0K2S3Y8</accession>
<feature type="compositionally biased region" description="Polar residues" evidence="1">
    <location>
        <begin position="61"/>
        <end position="75"/>
    </location>
</feature>
<reference evidence="2" key="1">
    <citation type="submission" date="2015-08" db="EMBL/GenBank/DDBJ databases">
        <title>Complete DNA Sequence of Pseudomonas syringae pv. actinidiae, the Causal Agent of Kiwifruit Canker Disease.</title>
        <authorList>
            <person name="Rikkerink E.H.A."/>
            <person name="Fineran P.C."/>
        </authorList>
    </citation>
    <scope>NUCLEOTIDE SEQUENCE</scope>
    <source>
        <strain evidence="2">KHM 243</strain>
        <plasmid evidence="2">pKHM-1</plasmid>
    </source>
</reference>